<gene>
    <name evidence="2" type="ORF">GALMADRAFT_1294481</name>
</gene>
<name>A0A067T4B9_GALM3</name>
<reference evidence="3" key="1">
    <citation type="journal article" date="2014" name="Proc. Natl. Acad. Sci. U.S.A.">
        <title>Extensive sampling of basidiomycete genomes demonstrates inadequacy of the white-rot/brown-rot paradigm for wood decay fungi.</title>
        <authorList>
            <person name="Riley R."/>
            <person name="Salamov A.A."/>
            <person name="Brown D.W."/>
            <person name="Nagy L.G."/>
            <person name="Floudas D."/>
            <person name="Held B.W."/>
            <person name="Levasseur A."/>
            <person name="Lombard V."/>
            <person name="Morin E."/>
            <person name="Otillar R."/>
            <person name="Lindquist E.A."/>
            <person name="Sun H."/>
            <person name="LaButti K.M."/>
            <person name="Schmutz J."/>
            <person name="Jabbour D."/>
            <person name="Luo H."/>
            <person name="Baker S.E."/>
            <person name="Pisabarro A.G."/>
            <person name="Walton J.D."/>
            <person name="Blanchette R.A."/>
            <person name="Henrissat B."/>
            <person name="Martin F."/>
            <person name="Cullen D."/>
            <person name="Hibbett D.S."/>
            <person name="Grigoriev I.V."/>
        </authorList>
    </citation>
    <scope>NUCLEOTIDE SEQUENCE [LARGE SCALE GENOMIC DNA]</scope>
    <source>
        <strain evidence="3">CBS 339.88</strain>
    </source>
</reference>
<dbReference type="AlphaFoldDB" id="A0A067T4B9"/>
<dbReference type="EMBL" id="KL142375">
    <property type="protein sequence ID" value="KDR77936.1"/>
    <property type="molecule type" value="Genomic_DNA"/>
</dbReference>
<feature type="region of interest" description="Disordered" evidence="1">
    <location>
        <begin position="264"/>
        <end position="310"/>
    </location>
</feature>
<accession>A0A067T4B9</accession>
<dbReference type="OrthoDB" id="10639744at2759"/>
<protein>
    <submittedName>
        <fullName evidence="2">Uncharacterized protein</fullName>
    </submittedName>
</protein>
<evidence type="ECO:0000313" key="2">
    <source>
        <dbReference type="EMBL" id="KDR77936.1"/>
    </source>
</evidence>
<evidence type="ECO:0000256" key="1">
    <source>
        <dbReference type="SAM" id="MobiDB-lite"/>
    </source>
</evidence>
<proteinExistence type="predicted"/>
<feature type="compositionally biased region" description="Polar residues" evidence="1">
    <location>
        <begin position="272"/>
        <end position="294"/>
    </location>
</feature>
<dbReference type="HOGENOM" id="CLU_639418_0_0_1"/>
<feature type="region of interest" description="Disordered" evidence="1">
    <location>
        <begin position="194"/>
        <end position="239"/>
    </location>
</feature>
<organism evidence="2 3">
    <name type="scientific">Galerina marginata (strain CBS 339.88)</name>
    <dbReference type="NCBI Taxonomy" id="685588"/>
    <lineage>
        <taxon>Eukaryota</taxon>
        <taxon>Fungi</taxon>
        <taxon>Dikarya</taxon>
        <taxon>Basidiomycota</taxon>
        <taxon>Agaricomycotina</taxon>
        <taxon>Agaricomycetes</taxon>
        <taxon>Agaricomycetidae</taxon>
        <taxon>Agaricales</taxon>
        <taxon>Agaricineae</taxon>
        <taxon>Strophariaceae</taxon>
        <taxon>Galerina</taxon>
    </lineage>
</organism>
<dbReference type="Proteomes" id="UP000027222">
    <property type="component" value="Unassembled WGS sequence"/>
</dbReference>
<evidence type="ECO:0000313" key="3">
    <source>
        <dbReference type="Proteomes" id="UP000027222"/>
    </source>
</evidence>
<keyword evidence="3" id="KW-1185">Reference proteome</keyword>
<sequence length="429" mass="48664">MTKIVKPPLRDRGRDDYAEGFDIEYEVGSMRVNGVKWVYHIYQPQSEPTQEYGIIGDIAKFEDSFWFHDARRWREADEDVDETERPRQKHPLLKGRYRFDCNKLKWRNSSSYRAAYLMKIGRTKESELKREYQSPQPAILRRIKGEPVHIDLSRDDSWTLRENHNGDGQTDRQTILIDLTLEENASPRRIAFLLPPSRSARLAHRAPSPGPSRSATPPQEDPAVASPPPSEDSMYTDSRPVVPHPILAAAPEPTLRADVEVQTEYSPRMDRSTSVPRTDLQRNAQERPSNQNVITPRPSEPASSAVDNRIPTGWESVSTNTETVFGPPVLSDITSAVTQQDIEEIPNTRNDLPPVDISDPNFKQQTNSDLTLDLGWSRTIRGRVWIIASRVTWLGKVDSSGDMSAITWKDSTVLVTRNNTKATSMNGRV</sequence>